<feature type="chain" id="PRO_5017813777" description="DUF5723 domain-containing protein" evidence="1">
    <location>
        <begin position="20"/>
        <end position="549"/>
    </location>
</feature>
<dbReference type="Pfam" id="PF19494">
    <property type="entry name" value="DUF6029"/>
    <property type="match status" value="1"/>
</dbReference>
<dbReference type="OrthoDB" id="5480631at2"/>
<reference evidence="2 3" key="1">
    <citation type="submission" date="2018-07" db="EMBL/GenBank/DDBJ databases">
        <title>Genomic Encyclopedia of Type Strains, Phase III (KMG-III): the genomes of soil and plant-associated and newly described type strains.</title>
        <authorList>
            <person name="Whitman W."/>
        </authorList>
    </citation>
    <scope>NUCLEOTIDE SEQUENCE [LARGE SCALE GENOMIC DNA]</scope>
    <source>
        <strain evidence="2 3">CECT 7946</strain>
    </source>
</reference>
<keyword evidence="3" id="KW-1185">Reference proteome</keyword>
<evidence type="ECO:0000256" key="1">
    <source>
        <dbReference type="SAM" id="SignalP"/>
    </source>
</evidence>
<evidence type="ECO:0000313" key="3">
    <source>
        <dbReference type="Proteomes" id="UP000256980"/>
    </source>
</evidence>
<dbReference type="AlphaFoldDB" id="A0A3D9HCA5"/>
<keyword evidence="1" id="KW-0732">Signal</keyword>
<comment type="caution">
    <text evidence="2">The sequence shown here is derived from an EMBL/GenBank/DDBJ whole genome shotgun (WGS) entry which is preliminary data.</text>
</comment>
<proteinExistence type="predicted"/>
<dbReference type="Proteomes" id="UP000256980">
    <property type="component" value="Unassembled WGS sequence"/>
</dbReference>
<dbReference type="InterPro" id="IPR046070">
    <property type="entry name" value="DUF6029"/>
</dbReference>
<accession>A0A3D9HCA5</accession>
<dbReference type="EMBL" id="QRDV01000001">
    <property type="protein sequence ID" value="RED47109.1"/>
    <property type="molecule type" value="Genomic_DNA"/>
</dbReference>
<evidence type="ECO:0008006" key="4">
    <source>
        <dbReference type="Google" id="ProtNLM"/>
    </source>
</evidence>
<dbReference type="RefSeq" id="WP_115816144.1">
    <property type="nucleotide sequence ID" value="NZ_CANKZP010000001.1"/>
</dbReference>
<sequence>MKKLVILATLLSNLYFINAQETGYFYGGLESNSQWLQTDKGINFLAPEDQFRANNYILMNYNLGKFTAGAQYESYLPSALLGYSPIYDNQNNVATYYFNYKDENLDITAGYFYEQFGSGLILRSWEDRQLGLNNALKGLNIRFNATKDLSLKAVFGKQRYGFEESAGTIQGIDADLSLSGALNIESIDIQLGASYVGRNQDTEGNEALPTTVGAYGGRLDFIIDNFYAGVEAIIKDPDAIANEGQLSSNKLYDGTALQVNAGYAKKGLGINATFRRLENFSFFSDRFAEGNIYNQQVINYVPGLTKQQDYLLTNLYVYNPQSRLIIESFDQRAGEVGTQFDLFYSFKKGSTLGGKYGTKLAMNFSYWGGLDAEYNIENRWYKAKFIGKGHQLFRDLNLEIKKKWSKNWSSAFTYQNVIVDKGIVEGGPLGNKSILANIGVIESTRRFDDGKAARFVVQHLWSEDDRKNWAAGVIEYNFSTRLAVYAADNYNYGGENKTHYYSVGGSYSKGNTRLGINYGRQRGGLICIGGVCRFVPENTGLSANLTVAF</sequence>
<organism evidence="2 3">
    <name type="scientific">Winogradskyella eximia</name>
    <dbReference type="NCBI Taxonomy" id="262006"/>
    <lineage>
        <taxon>Bacteria</taxon>
        <taxon>Pseudomonadati</taxon>
        <taxon>Bacteroidota</taxon>
        <taxon>Flavobacteriia</taxon>
        <taxon>Flavobacteriales</taxon>
        <taxon>Flavobacteriaceae</taxon>
        <taxon>Winogradskyella</taxon>
    </lineage>
</organism>
<feature type="signal peptide" evidence="1">
    <location>
        <begin position="1"/>
        <end position="19"/>
    </location>
</feature>
<evidence type="ECO:0000313" key="2">
    <source>
        <dbReference type="EMBL" id="RED47109.1"/>
    </source>
</evidence>
<gene>
    <name evidence="2" type="ORF">DFQ10_101890</name>
</gene>
<name>A0A3D9HCA5_9FLAO</name>
<protein>
    <recommendedName>
        <fullName evidence="4">DUF5723 domain-containing protein</fullName>
    </recommendedName>
</protein>